<dbReference type="OrthoDB" id="1022638at2759"/>
<proteinExistence type="predicted"/>
<feature type="compositionally biased region" description="Polar residues" evidence="1">
    <location>
        <begin position="421"/>
        <end position="431"/>
    </location>
</feature>
<feature type="region of interest" description="Disordered" evidence="1">
    <location>
        <begin position="32"/>
        <end position="57"/>
    </location>
</feature>
<name>A0A8H7J581_9PLEO</name>
<evidence type="ECO:0000256" key="1">
    <source>
        <dbReference type="SAM" id="MobiDB-lite"/>
    </source>
</evidence>
<sequence length="431" mass="47086">MPQLRGLTPRPATLLDPTPSVTLVKRTFTTMELQSPPSSAASRSTTQPPPRPQLGLQQTHSDTYLQMLEGPVVAVKVGSGLHATTYNLPVALLCFHSHFFKQDILCYDSVRARANGNGNKKRKVSTEDEPVTVKVEKVDDETEVMVIAPREHHPEEGTVIRLPEVDPAVFGLFLKYVYMGFYPATVDAQAGSPHSIPHTSKPTHYDSPYTPAKAAMPPPATINSRQALPGSHPRPSPTPNPNNPQIFTTASIQDGSPHSLIPPSIHAYLLSVRLSAPGFLNQALNHIYYGIGKYFALTPDLVDYICTRMASTSTLRKLILDVLVVHWPSSSTHIVAKYPALNKRWNEVFDAHKDLRHGFTMGLQGSVKVLPVQAYFVSTAPSTVAKKEEVREREVEVVEVRNTQVDTSAAEAAAEAAAAEQNNGSPSEGKK</sequence>
<gene>
    <name evidence="2" type="ORF">EKO04_004740</name>
</gene>
<dbReference type="Proteomes" id="UP000651452">
    <property type="component" value="Unassembled WGS sequence"/>
</dbReference>
<evidence type="ECO:0008006" key="4">
    <source>
        <dbReference type="Google" id="ProtNLM"/>
    </source>
</evidence>
<feature type="compositionally biased region" description="Low complexity" evidence="1">
    <location>
        <begin position="409"/>
        <end position="420"/>
    </location>
</feature>
<feature type="compositionally biased region" description="Pro residues" evidence="1">
    <location>
        <begin position="232"/>
        <end position="242"/>
    </location>
</feature>
<dbReference type="AlphaFoldDB" id="A0A8H7J581"/>
<reference evidence="2" key="2">
    <citation type="submission" date="2020-09" db="EMBL/GenBank/DDBJ databases">
        <title>Reference genome assembly for Australian Ascochyta lentis isolate Al4.</title>
        <authorList>
            <person name="Lee R.C."/>
            <person name="Farfan-Caceres L.M."/>
            <person name="Debler J.W."/>
            <person name="Williams A.H."/>
            <person name="Henares B.M."/>
        </authorList>
    </citation>
    <scope>NUCLEOTIDE SEQUENCE</scope>
    <source>
        <strain evidence="2">Al4</strain>
    </source>
</reference>
<feature type="compositionally biased region" description="Low complexity" evidence="1">
    <location>
        <begin position="34"/>
        <end position="46"/>
    </location>
</feature>
<evidence type="ECO:0000313" key="2">
    <source>
        <dbReference type="EMBL" id="KAF9697336.1"/>
    </source>
</evidence>
<keyword evidence="3" id="KW-1185">Reference proteome</keyword>
<dbReference type="EMBL" id="RZGK01000008">
    <property type="protein sequence ID" value="KAF9697336.1"/>
    <property type="molecule type" value="Genomic_DNA"/>
</dbReference>
<protein>
    <recommendedName>
        <fullName evidence="4">BTB domain-containing protein</fullName>
    </recommendedName>
</protein>
<accession>A0A8H7J581</accession>
<organism evidence="2 3">
    <name type="scientific">Ascochyta lentis</name>
    <dbReference type="NCBI Taxonomy" id="205686"/>
    <lineage>
        <taxon>Eukaryota</taxon>
        <taxon>Fungi</taxon>
        <taxon>Dikarya</taxon>
        <taxon>Ascomycota</taxon>
        <taxon>Pezizomycotina</taxon>
        <taxon>Dothideomycetes</taxon>
        <taxon>Pleosporomycetidae</taxon>
        <taxon>Pleosporales</taxon>
        <taxon>Pleosporineae</taxon>
        <taxon>Didymellaceae</taxon>
        <taxon>Ascochyta</taxon>
    </lineage>
</organism>
<comment type="caution">
    <text evidence="2">The sequence shown here is derived from an EMBL/GenBank/DDBJ whole genome shotgun (WGS) entry which is preliminary data.</text>
</comment>
<feature type="region of interest" description="Disordered" evidence="1">
    <location>
        <begin position="406"/>
        <end position="431"/>
    </location>
</feature>
<evidence type="ECO:0000313" key="3">
    <source>
        <dbReference type="Proteomes" id="UP000651452"/>
    </source>
</evidence>
<feature type="region of interest" description="Disordered" evidence="1">
    <location>
        <begin position="190"/>
        <end position="247"/>
    </location>
</feature>
<reference evidence="2" key="1">
    <citation type="submission" date="2018-12" db="EMBL/GenBank/DDBJ databases">
        <authorList>
            <person name="Syme R.A."/>
            <person name="Farfan-Caceres L."/>
            <person name="Lichtenzveig J."/>
        </authorList>
    </citation>
    <scope>NUCLEOTIDE SEQUENCE</scope>
    <source>
        <strain evidence="2">Al4</strain>
    </source>
</reference>